<evidence type="ECO:0000256" key="3">
    <source>
        <dbReference type="ARBA" id="ARBA00023015"/>
    </source>
</evidence>
<dbReference type="GO" id="GO:0003677">
    <property type="term" value="F:DNA binding"/>
    <property type="evidence" value="ECO:0007669"/>
    <property type="project" value="InterPro"/>
</dbReference>
<dbReference type="STRING" id="576137.A0A1L7WP03"/>
<dbReference type="PANTHER" id="PTHR47660:SF7">
    <property type="entry name" value="TRANSCRIPTION FACTOR WITH C2H2 AND ZN(2)-CYS(6) DNA BINDING DOMAIN (EUROFUNG)"/>
    <property type="match status" value="1"/>
</dbReference>
<feature type="region of interest" description="Disordered" evidence="7">
    <location>
        <begin position="1"/>
        <end position="23"/>
    </location>
</feature>
<name>A0A1L7WP03_9HELO</name>
<dbReference type="InterPro" id="IPR036864">
    <property type="entry name" value="Zn2-C6_fun-type_DNA-bd_sf"/>
</dbReference>
<feature type="region of interest" description="Disordered" evidence="7">
    <location>
        <begin position="365"/>
        <end position="384"/>
    </location>
</feature>
<keyword evidence="3" id="KW-0805">Transcription regulation</keyword>
<evidence type="ECO:0000256" key="1">
    <source>
        <dbReference type="ARBA" id="ARBA00022723"/>
    </source>
</evidence>
<evidence type="ECO:0000256" key="6">
    <source>
        <dbReference type="PROSITE-ProRule" id="PRU00042"/>
    </source>
</evidence>
<dbReference type="Proteomes" id="UP000184330">
    <property type="component" value="Unassembled WGS sequence"/>
</dbReference>
<keyword evidence="1" id="KW-0479">Metal-binding</keyword>
<dbReference type="EMBL" id="FJOG01000005">
    <property type="protein sequence ID" value="CZR54498.1"/>
    <property type="molecule type" value="Genomic_DNA"/>
</dbReference>
<accession>A0A1L7WP03</accession>
<keyword evidence="4" id="KW-0804">Transcription</keyword>
<gene>
    <name evidence="9" type="ORF">PAC_04382</name>
</gene>
<dbReference type="PROSITE" id="PS50157">
    <property type="entry name" value="ZINC_FINGER_C2H2_2"/>
    <property type="match status" value="2"/>
</dbReference>
<dbReference type="OrthoDB" id="654211at2759"/>
<proteinExistence type="predicted"/>
<feature type="region of interest" description="Disordered" evidence="7">
    <location>
        <begin position="337"/>
        <end position="356"/>
    </location>
</feature>
<dbReference type="PROSITE" id="PS00028">
    <property type="entry name" value="ZINC_FINGER_C2H2_1"/>
    <property type="match status" value="2"/>
</dbReference>
<evidence type="ECO:0000256" key="7">
    <source>
        <dbReference type="SAM" id="MobiDB-lite"/>
    </source>
</evidence>
<keyword evidence="2" id="KW-0862">Zinc</keyword>
<dbReference type="SUPFAM" id="SSF57667">
    <property type="entry name" value="beta-beta-alpha zinc fingers"/>
    <property type="match status" value="1"/>
</dbReference>
<dbReference type="CDD" id="cd12148">
    <property type="entry name" value="fungal_TF_MHR"/>
    <property type="match status" value="1"/>
</dbReference>
<reference evidence="9 10" key="1">
    <citation type="submission" date="2016-03" db="EMBL/GenBank/DDBJ databases">
        <authorList>
            <person name="Ploux O."/>
        </authorList>
    </citation>
    <scope>NUCLEOTIDE SEQUENCE [LARGE SCALE GENOMIC DNA]</scope>
    <source>
        <strain evidence="9 10">UAMH 11012</strain>
    </source>
</reference>
<evidence type="ECO:0000259" key="8">
    <source>
        <dbReference type="PROSITE" id="PS50157"/>
    </source>
</evidence>
<protein>
    <submittedName>
        <fullName evidence="9">Related to transcription factor ZMS1</fullName>
    </submittedName>
</protein>
<organism evidence="9 10">
    <name type="scientific">Phialocephala subalpina</name>
    <dbReference type="NCBI Taxonomy" id="576137"/>
    <lineage>
        <taxon>Eukaryota</taxon>
        <taxon>Fungi</taxon>
        <taxon>Dikarya</taxon>
        <taxon>Ascomycota</taxon>
        <taxon>Pezizomycotina</taxon>
        <taxon>Leotiomycetes</taxon>
        <taxon>Helotiales</taxon>
        <taxon>Mollisiaceae</taxon>
        <taxon>Phialocephala</taxon>
        <taxon>Phialocephala fortinii species complex</taxon>
    </lineage>
</organism>
<feature type="region of interest" description="Disordered" evidence="7">
    <location>
        <begin position="124"/>
        <end position="147"/>
    </location>
</feature>
<keyword evidence="5" id="KW-0539">Nucleus</keyword>
<dbReference type="Gene3D" id="3.30.160.60">
    <property type="entry name" value="Classic Zinc Finger"/>
    <property type="match status" value="2"/>
</dbReference>
<evidence type="ECO:0000256" key="2">
    <source>
        <dbReference type="ARBA" id="ARBA00022833"/>
    </source>
</evidence>
<dbReference type="PANTHER" id="PTHR47660">
    <property type="entry name" value="TRANSCRIPTION FACTOR WITH C2H2 AND ZN(2)-CYS(6) DNA BINDING DOMAIN (EUROFUNG)-RELATED-RELATED"/>
    <property type="match status" value="1"/>
</dbReference>
<dbReference type="GO" id="GO:0006351">
    <property type="term" value="P:DNA-templated transcription"/>
    <property type="evidence" value="ECO:0007669"/>
    <property type="project" value="InterPro"/>
</dbReference>
<evidence type="ECO:0000313" key="9">
    <source>
        <dbReference type="EMBL" id="CZR54498.1"/>
    </source>
</evidence>
<feature type="domain" description="C2H2-type" evidence="8">
    <location>
        <begin position="28"/>
        <end position="55"/>
    </location>
</feature>
<dbReference type="GO" id="GO:0000981">
    <property type="term" value="F:DNA-binding transcription factor activity, RNA polymerase II-specific"/>
    <property type="evidence" value="ECO:0007669"/>
    <property type="project" value="InterPro"/>
</dbReference>
<dbReference type="Gene3D" id="4.10.240.10">
    <property type="entry name" value="Zn(2)-C6 fungal-type DNA-binding domain"/>
    <property type="match status" value="1"/>
</dbReference>
<dbReference type="SMART" id="SM00355">
    <property type="entry name" value="ZnF_C2H2"/>
    <property type="match status" value="2"/>
</dbReference>
<dbReference type="InterPro" id="IPR001138">
    <property type="entry name" value="Zn2Cys6_DnaBD"/>
</dbReference>
<evidence type="ECO:0000256" key="4">
    <source>
        <dbReference type="ARBA" id="ARBA00023163"/>
    </source>
</evidence>
<dbReference type="InterPro" id="IPR007219">
    <property type="entry name" value="XnlR_reg_dom"/>
</dbReference>
<feature type="compositionally biased region" description="Basic and acidic residues" evidence="7">
    <location>
        <begin position="1"/>
        <end position="18"/>
    </location>
</feature>
<evidence type="ECO:0000313" key="10">
    <source>
        <dbReference type="Proteomes" id="UP000184330"/>
    </source>
</evidence>
<evidence type="ECO:0000256" key="5">
    <source>
        <dbReference type="ARBA" id="ARBA00023242"/>
    </source>
</evidence>
<keyword evidence="6" id="KW-0863">Zinc-finger</keyword>
<feature type="region of interest" description="Disordered" evidence="7">
    <location>
        <begin position="159"/>
        <end position="249"/>
    </location>
</feature>
<dbReference type="InterPro" id="IPR013087">
    <property type="entry name" value="Znf_C2H2_type"/>
</dbReference>
<dbReference type="CDD" id="cd00067">
    <property type="entry name" value="GAL4"/>
    <property type="match status" value="1"/>
</dbReference>
<sequence>MPTEHMERHPSPKGDSSGHDASASSSRFQCLECQQTFGRVEHLTRHSRSHMKERYLKCSVCRKGFYRIDALRRHEQTHKEPKRSALAKGGRACIPCAAARRKCSGETVCAGCQKRSIECKYPDRPRRAASGHLSPMDTGLGSPNPTETQLTVEQTMANAGDSPMSWSQGSGSPKMDPNHQHNRTSSHNQSSMNDHVQVSPTFTTASYTNPFDHQGLRMQTPTSPRLPELSLHSSQNKRPAHERQSQIDGAQEPTMMQSLLQDTQQNQSMESQMNLNLDSASASTPWFQSNFSSINWLPENWTPDFQIKDGDALGTFDQDSPLMFGNNVQSGVSRFGAASDNLDSRHPKRRKNNPRIPIAAQIVDGQELSSPSSQSTHSGGHYYIDGDGARLPRVRKAPYRHSDSYTHSFLLDHRNTYPTFTFPESDEYQDDLSSSSSNIEIIPANVYSEIFRIFNLTCVSSNNYPNFQGGSFPSLQMLSRSIQQYTQIFRSILPFTHPSTFDLSTTHWLLILAMATIGSHYNDTPRAEMVTLALHEFLRRAILTVVEMGGNSKPDLLVLTQVKLLSCVGMMYSGDERLKVIAKCNHSDLVSYCDRDWRRLSECPQLSSGDPDQIGHDWKTWCHAESGRRTGYCIWLLDCMWAFHFQMRPLLSLDDAKLPIPCQEVLWEADSALDWQQLYACATPSPSLHSTIQLAYIEKRIQSSTGEFSRILCVHALFRRTWEVENYFKQPLTLWTPTAEKQDISTIERSMPVWLPGIPTYAKWRNSACDCLDILHWHANSVIGAASGMEHPTVLHLHLARVILLTPYRQILQLAQLMTSELQPSDKLDITSLRKHIQRWVAEDQHKARLAMIHSGVLFWHVRRYSADGFYEPSSVLLATLALWAYGSFAPLTSGVSAPRDGESPQAEDDDAESLFPTSMQLDRPADDELVQLFVKRGASMKANITGVGNLCSSKGPVRVLVEGRNLLAGLKTWGYSRQAIRMLSALIEVLRPEGAS</sequence>
<dbReference type="Pfam" id="PF04082">
    <property type="entry name" value="Fungal_trans"/>
    <property type="match status" value="1"/>
</dbReference>
<dbReference type="GO" id="GO:0008270">
    <property type="term" value="F:zinc ion binding"/>
    <property type="evidence" value="ECO:0007669"/>
    <property type="project" value="UniProtKB-KW"/>
</dbReference>
<dbReference type="SMART" id="SM00066">
    <property type="entry name" value="GAL4"/>
    <property type="match status" value="1"/>
</dbReference>
<keyword evidence="10" id="KW-1185">Reference proteome</keyword>
<feature type="compositionally biased region" description="Polar residues" evidence="7">
    <location>
        <begin position="183"/>
        <end position="223"/>
    </location>
</feature>
<dbReference type="SUPFAM" id="SSF57701">
    <property type="entry name" value="Zn2/Cys6 DNA-binding domain"/>
    <property type="match status" value="1"/>
</dbReference>
<dbReference type="AlphaFoldDB" id="A0A1L7WP03"/>
<feature type="compositionally biased region" description="Low complexity" evidence="7">
    <location>
        <begin position="369"/>
        <end position="378"/>
    </location>
</feature>
<feature type="domain" description="C2H2-type" evidence="8">
    <location>
        <begin position="56"/>
        <end position="83"/>
    </location>
</feature>
<dbReference type="InterPro" id="IPR036236">
    <property type="entry name" value="Znf_C2H2_sf"/>
</dbReference>